<dbReference type="GO" id="GO:0051213">
    <property type="term" value="F:dioxygenase activity"/>
    <property type="evidence" value="ECO:0007669"/>
    <property type="project" value="UniProtKB-KW"/>
</dbReference>
<dbReference type="Gene3D" id="3.10.180.10">
    <property type="entry name" value="2,3-Dihydroxybiphenyl 1,2-Dioxygenase, domain 1"/>
    <property type="match status" value="1"/>
</dbReference>
<name>A0A2T0ZWP7_9ACTN</name>
<keyword evidence="3" id="KW-0223">Dioxygenase</keyword>
<reference evidence="3 4" key="1">
    <citation type="submission" date="2018-03" db="EMBL/GenBank/DDBJ databases">
        <title>Genomic Encyclopedia of Archaeal and Bacterial Type Strains, Phase II (KMG-II): from individual species to whole genera.</title>
        <authorList>
            <person name="Goeker M."/>
        </authorList>
    </citation>
    <scope>NUCLEOTIDE SEQUENCE [LARGE SCALE GENOMIC DNA]</scope>
    <source>
        <strain evidence="3 4">DSM 100065</strain>
    </source>
</reference>
<dbReference type="RefSeq" id="WP_106349950.1">
    <property type="nucleotide sequence ID" value="NZ_PVUE01000014.1"/>
</dbReference>
<organism evidence="3 4">
    <name type="scientific">Antricoccus suffuscus</name>
    <dbReference type="NCBI Taxonomy" id="1629062"/>
    <lineage>
        <taxon>Bacteria</taxon>
        <taxon>Bacillati</taxon>
        <taxon>Actinomycetota</taxon>
        <taxon>Actinomycetes</taxon>
        <taxon>Geodermatophilales</taxon>
        <taxon>Antricoccaceae</taxon>
        <taxon>Antricoccus</taxon>
    </lineage>
</organism>
<evidence type="ECO:0000313" key="3">
    <source>
        <dbReference type="EMBL" id="PRZ40770.1"/>
    </source>
</evidence>
<feature type="domain" description="VOC" evidence="2">
    <location>
        <begin position="115"/>
        <end position="234"/>
    </location>
</feature>
<evidence type="ECO:0000259" key="2">
    <source>
        <dbReference type="PROSITE" id="PS51819"/>
    </source>
</evidence>
<dbReference type="GO" id="GO:0046872">
    <property type="term" value="F:metal ion binding"/>
    <property type="evidence" value="ECO:0007669"/>
    <property type="project" value="UniProtKB-KW"/>
</dbReference>
<keyword evidence="1" id="KW-0479">Metal-binding</keyword>
<dbReference type="InterPro" id="IPR051785">
    <property type="entry name" value="MMCE/EMCE_epimerase"/>
</dbReference>
<dbReference type="EMBL" id="PVUE01000014">
    <property type="protein sequence ID" value="PRZ40770.1"/>
    <property type="molecule type" value="Genomic_DNA"/>
</dbReference>
<proteinExistence type="predicted"/>
<dbReference type="OrthoDB" id="4373689at2"/>
<dbReference type="InterPro" id="IPR037523">
    <property type="entry name" value="VOC_core"/>
</dbReference>
<dbReference type="Proteomes" id="UP000237752">
    <property type="component" value="Unassembled WGS sequence"/>
</dbReference>
<protein>
    <submittedName>
        <fullName evidence="3">Glyoxalase/bleomycin resistance protein/dioxygenase superfamily protein</fullName>
    </submittedName>
</protein>
<keyword evidence="3" id="KW-0560">Oxidoreductase</keyword>
<dbReference type="PROSITE" id="PS51819">
    <property type="entry name" value="VOC"/>
    <property type="match status" value="1"/>
</dbReference>
<dbReference type="AlphaFoldDB" id="A0A2T0ZWP7"/>
<dbReference type="PANTHER" id="PTHR43048:SF3">
    <property type="entry name" value="METHYLMALONYL-COA EPIMERASE, MITOCHONDRIAL"/>
    <property type="match status" value="1"/>
</dbReference>
<accession>A0A2T0ZWP7</accession>
<dbReference type="GO" id="GO:0004493">
    <property type="term" value="F:methylmalonyl-CoA epimerase activity"/>
    <property type="evidence" value="ECO:0007669"/>
    <property type="project" value="TreeGrafter"/>
</dbReference>
<comment type="caution">
    <text evidence="3">The sequence shown here is derived from an EMBL/GenBank/DDBJ whole genome shotgun (WGS) entry which is preliminary data.</text>
</comment>
<evidence type="ECO:0000313" key="4">
    <source>
        <dbReference type="Proteomes" id="UP000237752"/>
    </source>
</evidence>
<sequence length="235" mass="25469">MIRALDHVNIASTDVPATRSAYEALLGRAADADNRCQTPNIGLVIESAQKSGVRSAVFAADDFASTTRLIQRRGVELVVDGRSATTDVNGLTLGIIEREEPPAVDPDDAAAAILGLDHIVVHTTYPDRAVALFGARMGLDLRLDRTFVERSARQLFFRCGDLVVEIVVDLRKVGDDEDDRFWGLAWRARDAAAAHERLAGQGVEISELRTGRKKGTRVFTVKDHALGVPTLVIGS</sequence>
<dbReference type="Pfam" id="PF13669">
    <property type="entry name" value="Glyoxalase_4"/>
    <property type="match status" value="1"/>
</dbReference>
<keyword evidence="4" id="KW-1185">Reference proteome</keyword>
<dbReference type="PANTHER" id="PTHR43048">
    <property type="entry name" value="METHYLMALONYL-COA EPIMERASE"/>
    <property type="match status" value="1"/>
</dbReference>
<gene>
    <name evidence="3" type="ORF">CLV47_11467</name>
</gene>
<dbReference type="SUPFAM" id="SSF54593">
    <property type="entry name" value="Glyoxalase/Bleomycin resistance protein/Dihydroxybiphenyl dioxygenase"/>
    <property type="match status" value="1"/>
</dbReference>
<evidence type="ECO:0000256" key="1">
    <source>
        <dbReference type="ARBA" id="ARBA00022723"/>
    </source>
</evidence>
<dbReference type="GO" id="GO:0046491">
    <property type="term" value="P:L-methylmalonyl-CoA metabolic process"/>
    <property type="evidence" value="ECO:0007669"/>
    <property type="project" value="TreeGrafter"/>
</dbReference>
<dbReference type="InterPro" id="IPR029068">
    <property type="entry name" value="Glyas_Bleomycin-R_OHBP_Dase"/>
</dbReference>